<dbReference type="SUPFAM" id="SSF51905">
    <property type="entry name" value="FAD/NAD(P)-binding domain"/>
    <property type="match status" value="2"/>
</dbReference>
<organism evidence="3 4">
    <name type="scientific">Clostridium amylolyticum</name>
    <dbReference type="NCBI Taxonomy" id="1121298"/>
    <lineage>
        <taxon>Bacteria</taxon>
        <taxon>Bacillati</taxon>
        <taxon>Bacillota</taxon>
        <taxon>Clostridia</taxon>
        <taxon>Eubacteriales</taxon>
        <taxon>Clostridiaceae</taxon>
        <taxon>Clostridium</taxon>
    </lineage>
</organism>
<proteinExistence type="predicted"/>
<evidence type="ECO:0000256" key="1">
    <source>
        <dbReference type="ARBA" id="ARBA00023002"/>
    </source>
</evidence>
<dbReference type="EMBL" id="FQZO01000009">
    <property type="protein sequence ID" value="SHJ87019.1"/>
    <property type="molecule type" value="Genomic_DNA"/>
</dbReference>
<dbReference type="PANTHER" id="PTHR42949:SF3">
    <property type="entry name" value="ANAEROBIC GLYCEROL-3-PHOSPHATE DEHYDROGENASE SUBUNIT B"/>
    <property type="match status" value="1"/>
</dbReference>
<dbReference type="Pfam" id="PF07992">
    <property type="entry name" value="Pyr_redox_2"/>
    <property type="match status" value="1"/>
</dbReference>
<keyword evidence="1" id="KW-0560">Oxidoreductase</keyword>
<dbReference type="PRINTS" id="PR00469">
    <property type="entry name" value="PNDRDTASEII"/>
</dbReference>
<evidence type="ECO:0000313" key="4">
    <source>
        <dbReference type="Proteomes" id="UP000184080"/>
    </source>
</evidence>
<dbReference type="GO" id="GO:0016491">
    <property type="term" value="F:oxidoreductase activity"/>
    <property type="evidence" value="ECO:0007669"/>
    <property type="project" value="UniProtKB-KW"/>
</dbReference>
<gene>
    <name evidence="3" type="ORF">SAMN05444401_4130</name>
</gene>
<dbReference type="InterPro" id="IPR051691">
    <property type="entry name" value="Metab_Enz_Cyan_OpOx_G3PDH"/>
</dbReference>
<dbReference type="InterPro" id="IPR036188">
    <property type="entry name" value="FAD/NAD-bd_sf"/>
</dbReference>
<sequence>MKKYDIIIIGGGLSGMTAALSAREKGIENILILEREDYLGGILVQCIHNGFGINSIEENITGPEYAQYFIDKIKQSNIDYKLNTMVLDLNKNKVITVVNPDEGIIEYKAKSIILATGCREKYNGNINVPMNKYAGIYTLGSAHKFINFQGYLPGKNVVILGSSDIALIVSRRLIIEGAKINAIIEKQPYIMAHRKNVSRCIEDFNLPVKVGYSITEVLGKERVQGVKISKIDENGKFLKGSEEFIECDCLLLSVGWMPESDLAEKAKIKIAIATGGPEVNDNFETSQGGVFACGNLIHTYSWADDITLEGYEVGKRATDYIENYLK</sequence>
<dbReference type="Gene3D" id="3.50.50.60">
    <property type="entry name" value="FAD/NAD(P)-binding domain"/>
    <property type="match status" value="2"/>
</dbReference>
<dbReference type="InterPro" id="IPR023753">
    <property type="entry name" value="FAD/NAD-binding_dom"/>
</dbReference>
<protein>
    <submittedName>
        <fullName evidence="3">Sarcosine oxidase subunit alpha</fullName>
    </submittedName>
</protein>
<dbReference type="RefSeq" id="WP_073011367.1">
    <property type="nucleotide sequence ID" value="NZ_FQZO01000009.1"/>
</dbReference>
<dbReference type="Proteomes" id="UP000184080">
    <property type="component" value="Unassembled WGS sequence"/>
</dbReference>
<dbReference type="PRINTS" id="PR00368">
    <property type="entry name" value="FADPNR"/>
</dbReference>
<evidence type="ECO:0000313" key="3">
    <source>
        <dbReference type="EMBL" id="SHJ87019.1"/>
    </source>
</evidence>
<dbReference type="OrthoDB" id="9776839at2"/>
<name>A0A1M6MUG7_9CLOT</name>
<reference evidence="3 4" key="1">
    <citation type="submission" date="2016-11" db="EMBL/GenBank/DDBJ databases">
        <authorList>
            <person name="Jaros S."/>
            <person name="Januszkiewicz K."/>
            <person name="Wedrychowicz H."/>
        </authorList>
    </citation>
    <scope>NUCLEOTIDE SEQUENCE [LARGE SCALE GENOMIC DNA]</scope>
    <source>
        <strain evidence="3 4">DSM 21864</strain>
    </source>
</reference>
<dbReference type="AlphaFoldDB" id="A0A1M6MUG7"/>
<accession>A0A1M6MUG7</accession>
<feature type="domain" description="FAD/NAD(P)-binding" evidence="2">
    <location>
        <begin position="4"/>
        <end position="297"/>
    </location>
</feature>
<evidence type="ECO:0000259" key="2">
    <source>
        <dbReference type="Pfam" id="PF07992"/>
    </source>
</evidence>
<dbReference type="PANTHER" id="PTHR42949">
    <property type="entry name" value="ANAEROBIC GLYCEROL-3-PHOSPHATE DEHYDROGENASE SUBUNIT B"/>
    <property type="match status" value="1"/>
</dbReference>
<dbReference type="STRING" id="1121298.SAMN05444401_4130"/>
<keyword evidence="4" id="KW-1185">Reference proteome</keyword>